<dbReference type="InterPro" id="IPR036365">
    <property type="entry name" value="PGBD-like_sf"/>
</dbReference>
<sequence length="56" mass="5827">MAFWAGRELKPGRATPSASLYGPRSQGACRRIQRAAGLRDDGSVGPPTWAATASPA</sequence>
<dbReference type="Proteomes" id="UP001612741">
    <property type="component" value="Unassembled WGS sequence"/>
</dbReference>
<evidence type="ECO:0000256" key="1">
    <source>
        <dbReference type="SAM" id="MobiDB-lite"/>
    </source>
</evidence>
<evidence type="ECO:0000259" key="2">
    <source>
        <dbReference type="Pfam" id="PF01471"/>
    </source>
</evidence>
<dbReference type="SUPFAM" id="SSF47090">
    <property type="entry name" value="PGBD-like"/>
    <property type="match status" value="1"/>
</dbReference>
<reference evidence="3 4" key="1">
    <citation type="submission" date="2024-10" db="EMBL/GenBank/DDBJ databases">
        <title>The Natural Products Discovery Center: Release of the First 8490 Sequenced Strains for Exploring Actinobacteria Biosynthetic Diversity.</title>
        <authorList>
            <person name="Kalkreuter E."/>
            <person name="Kautsar S.A."/>
            <person name="Yang D."/>
            <person name="Bader C.D."/>
            <person name="Teijaro C.N."/>
            <person name="Fluegel L."/>
            <person name="Davis C.M."/>
            <person name="Simpson J.R."/>
            <person name="Lauterbach L."/>
            <person name="Steele A.D."/>
            <person name="Gui C."/>
            <person name="Meng S."/>
            <person name="Li G."/>
            <person name="Viehrig K."/>
            <person name="Ye F."/>
            <person name="Su P."/>
            <person name="Kiefer A.F."/>
            <person name="Nichols A."/>
            <person name="Cepeda A.J."/>
            <person name="Yan W."/>
            <person name="Fan B."/>
            <person name="Jiang Y."/>
            <person name="Adhikari A."/>
            <person name="Zheng C.-J."/>
            <person name="Schuster L."/>
            <person name="Cowan T.M."/>
            <person name="Smanski M.J."/>
            <person name="Chevrette M.G."/>
            <person name="De Carvalho L.P.S."/>
            <person name="Shen B."/>
        </authorList>
    </citation>
    <scope>NUCLEOTIDE SEQUENCE [LARGE SCALE GENOMIC DNA]</scope>
    <source>
        <strain evidence="3 4">NPDC050545</strain>
    </source>
</reference>
<dbReference type="EMBL" id="JBITGY010000015">
    <property type="protein sequence ID" value="MFI6504453.1"/>
    <property type="molecule type" value="Genomic_DNA"/>
</dbReference>
<dbReference type="RefSeq" id="WP_397090198.1">
    <property type="nucleotide sequence ID" value="NZ_JBITGY010000015.1"/>
</dbReference>
<feature type="region of interest" description="Disordered" evidence="1">
    <location>
        <begin position="1"/>
        <end position="56"/>
    </location>
</feature>
<dbReference type="Gene3D" id="1.10.101.10">
    <property type="entry name" value="PGBD-like superfamily/PGBD"/>
    <property type="match status" value="1"/>
</dbReference>
<keyword evidence="4" id="KW-1185">Reference proteome</keyword>
<evidence type="ECO:0000313" key="4">
    <source>
        <dbReference type="Proteomes" id="UP001612741"/>
    </source>
</evidence>
<name>A0ABW7ZAH8_9ACTN</name>
<dbReference type="InterPro" id="IPR036366">
    <property type="entry name" value="PGBDSf"/>
</dbReference>
<protein>
    <submittedName>
        <fullName evidence="3">Peptidoglycan-binding protein</fullName>
    </submittedName>
</protein>
<dbReference type="Pfam" id="PF01471">
    <property type="entry name" value="PG_binding_1"/>
    <property type="match status" value="1"/>
</dbReference>
<accession>A0ABW7ZAH8</accession>
<gene>
    <name evidence="3" type="ORF">ACIBG2_44210</name>
</gene>
<feature type="domain" description="Peptidoglycan binding-like" evidence="2">
    <location>
        <begin position="19"/>
        <end position="51"/>
    </location>
</feature>
<comment type="caution">
    <text evidence="3">The sequence shown here is derived from an EMBL/GenBank/DDBJ whole genome shotgun (WGS) entry which is preliminary data.</text>
</comment>
<organism evidence="3 4">
    <name type="scientific">Nonomuraea typhae</name>
    <dbReference type="NCBI Taxonomy" id="2603600"/>
    <lineage>
        <taxon>Bacteria</taxon>
        <taxon>Bacillati</taxon>
        <taxon>Actinomycetota</taxon>
        <taxon>Actinomycetes</taxon>
        <taxon>Streptosporangiales</taxon>
        <taxon>Streptosporangiaceae</taxon>
        <taxon>Nonomuraea</taxon>
    </lineage>
</organism>
<evidence type="ECO:0000313" key="3">
    <source>
        <dbReference type="EMBL" id="MFI6504453.1"/>
    </source>
</evidence>
<proteinExistence type="predicted"/>
<dbReference type="InterPro" id="IPR002477">
    <property type="entry name" value="Peptidoglycan-bd-like"/>
</dbReference>